<dbReference type="PANTHER" id="PTHR10742">
    <property type="entry name" value="FLAVIN MONOAMINE OXIDASE"/>
    <property type="match status" value="1"/>
</dbReference>
<dbReference type="GO" id="GO:0140682">
    <property type="term" value="F:FAD-dependent H3K4me/H3K4me3 demethylase activity"/>
    <property type="evidence" value="ECO:0007669"/>
    <property type="project" value="UniProtKB-EC"/>
</dbReference>
<evidence type="ECO:0000313" key="8">
    <source>
        <dbReference type="Proteomes" id="UP000887563"/>
    </source>
</evidence>
<keyword evidence="8" id="KW-1185">Reference proteome</keyword>
<comment type="subcellular location">
    <subcellularLocation>
        <location evidence="1 4">Nucleus</location>
    </subcellularLocation>
</comment>
<keyword evidence="4" id="KW-0285">Flavoprotein</keyword>
<evidence type="ECO:0000256" key="4">
    <source>
        <dbReference type="PIRNR" id="PIRNR038051"/>
    </source>
</evidence>
<feature type="region of interest" description="Disordered" evidence="6">
    <location>
        <begin position="796"/>
        <end position="840"/>
    </location>
</feature>
<evidence type="ECO:0000256" key="2">
    <source>
        <dbReference type="ARBA" id="ARBA00005995"/>
    </source>
</evidence>
<sequence length="840" mass="94510">MSSGSPSSLSPPPEDKRNHANGAVARSRRQNVNYGIRNQYLASLTERELNGLNVYRCEDDDLSIRTAAAQARLPYDRMTLRELELFPEMARSQHSVALFLYIRNKTLAQWQFDPLLELTLGAILKELPEPFNSDVELVTSIHNYLERYGYINFGVFTRLSVREFDKKITIVVIGAGAAGLAAARQLKFFGFDVIVLEARPRLCGRVFTYHGGAGLPPIDLGGMIIKGIVGNPLITLIRQTQCNIVEMNQKCPIYDKNGKLIDLQKNEMILNSLNKILNTICYIVHEMGVTKIDEDSPNSQNNNKNVAKKGGRKINLGEAIQLILNQNELRVKTRLMKYWQRFEQLCNKLKDAGEKTKAYRNAIDTCMDTLNQNGAFFETPDAYDLTFNGSVSQDLLNRKLSLRSMRQCLKIAVNGYEEAVQERREIEEMKNEYEKMEPSHVFMNDYDKRILDFHFANLESSIGAPLRTVALKDWDQDDLYGFDGSHITVKEGLGTVLEQVGNDLDVKLNCIVKNIQYDARGVDVSYFVNSRPENEKNGGGSQRIERILQTIRADAVLCTVPLSMLKKTVLTDDIMSDASAIRFEPKLPNWKTEAIARLGFGTFWDISKTCFGHLNETTASRGELFIFYSIGDLPILTGLFAGEAASVTGHLEDRVIAQNAMKILSKIFGNNCPTEPLKYIVTRWHLDPFAYGCYSYMKNGSLPEDYDKLAEPLYIDNKKDFARVFFAGEHTIKQYPSSVHGAFLSGLREAGRIADIFIGPLSPLGGEIDDEGNDENNCIDGQGILAFECQNQLNIKENKPGTSNQNNQNNKNQNIAVKRAKVNRNGINKNYNGENNGKEN</sequence>
<dbReference type="GO" id="GO:0050660">
    <property type="term" value="F:flavin adenine dinucleotide binding"/>
    <property type="evidence" value="ECO:0007669"/>
    <property type="project" value="UniProtKB-UniRule"/>
</dbReference>
<comment type="cofactor">
    <cofactor evidence="4 5">
        <name>FAD</name>
        <dbReference type="ChEBI" id="CHEBI:57692"/>
    </cofactor>
</comment>
<evidence type="ECO:0000256" key="5">
    <source>
        <dbReference type="PIRSR" id="PIRSR038051-1"/>
    </source>
</evidence>
<feature type="compositionally biased region" description="Low complexity" evidence="6">
    <location>
        <begin position="823"/>
        <end position="840"/>
    </location>
</feature>
<feature type="domain" description="SWIRM" evidence="7">
    <location>
        <begin position="64"/>
        <end position="162"/>
    </location>
</feature>
<dbReference type="AlphaFoldDB" id="A0A914L9Q1"/>
<dbReference type="SUPFAM" id="SSF54373">
    <property type="entry name" value="FAD-linked reductases, C-terminal domain"/>
    <property type="match status" value="1"/>
</dbReference>
<dbReference type="Pfam" id="PF04433">
    <property type="entry name" value="SWIRM"/>
    <property type="match status" value="1"/>
</dbReference>
<keyword evidence="4" id="KW-0156">Chromatin regulator</keyword>
<dbReference type="InterPro" id="IPR036188">
    <property type="entry name" value="FAD/NAD-bd_sf"/>
</dbReference>
<reference evidence="9" key="1">
    <citation type="submission" date="2022-11" db="UniProtKB">
        <authorList>
            <consortium name="WormBaseParasite"/>
        </authorList>
    </citation>
    <scope>IDENTIFICATION</scope>
</reference>
<evidence type="ECO:0000256" key="3">
    <source>
        <dbReference type="ARBA" id="ARBA00023002"/>
    </source>
</evidence>
<dbReference type="InterPro" id="IPR009057">
    <property type="entry name" value="Homeodomain-like_sf"/>
</dbReference>
<dbReference type="PANTHER" id="PTHR10742:SF386">
    <property type="entry name" value="LYSINE-SPECIFIC HISTONE DEMETHYLASE 1A"/>
    <property type="match status" value="1"/>
</dbReference>
<keyword evidence="3 4" id="KW-0560">Oxidoreductase</keyword>
<comment type="similarity">
    <text evidence="2 4">Belongs to the flavin monoamine oxidase family.</text>
</comment>
<dbReference type="InterPro" id="IPR050281">
    <property type="entry name" value="Flavin_monoamine_oxidase"/>
</dbReference>
<dbReference type="SUPFAM" id="SSF46689">
    <property type="entry name" value="Homeodomain-like"/>
    <property type="match status" value="1"/>
</dbReference>
<dbReference type="Gene3D" id="3.90.660.10">
    <property type="match status" value="1"/>
</dbReference>
<name>A0A914L9Q1_MELIC</name>
<dbReference type="Gene3D" id="1.10.287.80">
    <property type="entry name" value="ATP synthase, gamma subunit, helix hairpin domain"/>
    <property type="match status" value="1"/>
</dbReference>
<protein>
    <recommendedName>
        <fullName evidence="4">Lysine-specific histone demethylase</fullName>
        <ecNumber evidence="4">1.14.99.66</ecNumber>
    </recommendedName>
</protein>
<dbReference type="EC" id="1.14.99.66" evidence="4"/>
<dbReference type="InterPro" id="IPR036388">
    <property type="entry name" value="WH-like_DNA-bd_sf"/>
</dbReference>
<dbReference type="InterPro" id="IPR017366">
    <property type="entry name" value="Hist_Lys-spec_deMease"/>
</dbReference>
<feature type="region of interest" description="Disordered" evidence="6">
    <location>
        <begin position="1"/>
        <end position="28"/>
    </location>
</feature>
<dbReference type="PIRSF" id="PIRSF038051">
    <property type="entry name" value="Histone_Lys-demethylase"/>
    <property type="match status" value="1"/>
</dbReference>
<keyword evidence="4" id="KW-0678">Repressor</keyword>
<dbReference type="InterPro" id="IPR007526">
    <property type="entry name" value="SWIRM"/>
</dbReference>
<dbReference type="InterPro" id="IPR002937">
    <property type="entry name" value="Amino_oxidase"/>
</dbReference>
<dbReference type="Pfam" id="PF01593">
    <property type="entry name" value="Amino_oxidase"/>
    <property type="match status" value="1"/>
</dbReference>
<keyword evidence="4" id="KW-0539">Nucleus</keyword>
<comment type="function">
    <text evidence="4">Histone demethylase that specifically demethylates 'Lys-4' of histone H3, a specific tag for epigenetic transcriptional activation, thereby acting as a corepressor. Acts by oxidizing the substrate by FAD to generate the corresponding imine that is subsequently hydrolyzed. Demethylates both mono- and di-methylated 'Lys-4' of histone H3.</text>
</comment>
<keyword evidence="4 5" id="KW-0274">FAD</keyword>
<organism evidence="8 9">
    <name type="scientific">Meloidogyne incognita</name>
    <name type="common">Southern root-knot nematode worm</name>
    <name type="synonym">Oxyuris incognita</name>
    <dbReference type="NCBI Taxonomy" id="6306"/>
    <lineage>
        <taxon>Eukaryota</taxon>
        <taxon>Metazoa</taxon>
        <taxon>Ecdysozoa</taxon>
        <taxon>Nematoda</taxon>
        <taxon>Chromadorea</taxon>
        <taxon>Rhabditida</taxon>
        <taxon>Tylenchina</taxon>
        <taxon>Tylenchomorpha</taxon>
        <taxon>Tylenchoidea</taxon>
        <taxon>Meloidogynidae</taxon>
        <taxon>Meloidogyninae</taxon>
        <taxon>Meloidogyne</taxon>
        <taxon>Meloidogyne incognita group</taxon>
    </lineage>
</organism>
<evidence type="ECO:0000256" key="6">
    <source>
        <dbReference type="SAM" id="MobiDB-lite"/>
    </source>
</evidence>
<dbReference type="Proteomes" id="UP000887563">
    <property type="component" value="Unplaced"/>
</dbReference>
<proteinExistence type="inferred from homology"/>
<evidence type="ECO:0000313" key="9">
    <source>
        <dbReference type="WBParaSite" id="Minc3s00358g10935"/>
    </source>
</evidence>
<dbReference type="FunFam" id="1.10.10.10:FF:000064">
    <property type="entry name" value="Lysine-specific histone demethylase 1A"/>
    <property type="match status" value="1"/>
</dbReference>
<accession>A0A914L9Q1</accession>
<dbReference type="SUPFAM" id="SSF51905">
    <property type="entry name" value="FAD/NAD(P)-binding domain"/>
    <property type="match status" value="1"/>
</dbReference>
<feature type="compositionally biased region" description="Low complexity" evidence="6">
    <location>
        <begin position="804"/>
        <end position="814"/>
    </location>
</feature>
<keyword evidence="4" id="KW-0805">Transcription regulation</keyword>
<dbReference type="GO" id="GO:0003682">
    <property type="term" value="F:chromatin binding"/>
    <property type="evidence" value="ECO:0007669"/>
    <property type="project" value="TreeGrafter"/>
</dbReference>
<evidence type="ECO:0000259" key="7">
    <source>
        <dbReference type="PROSITE" id="PS50934"/>
    </source>
</evidence>
<dbReference type="GO" id="GO:0006355">
    <property type="term" value="P:regulation of DNA-templated transcription"/>
    <property type="evidence" value="ECO:0007669"/>
    <property type="project" value="InterPro"/>
</dbReference>
<feature type="binding site" evidence="5">
    <location>
        <position position="205"/>
    </location>
    <ligand>
        <name>FAD</name>
        <dbReference type="ChEBI" id="CHEBI:57692"/>
    </ligand>
</feature>
<evidence type="ECO:0000256" key="1">
    <source>
        <dbReference type="ARBA" id="ARBA00004123"/>
    </source>
</evidence>
<comment type="catalytic activity">
    <reaction evidence="4">
        <text>N(6),N(6)-dimethyl-L-lysyl(4)-[histone H3] + 2 A + 2 H2O = L-lysyl(4)-[histone H3] + 2 formaldehyde + 2 AH2</text>
        <dbReference type="Rhea" id="RHEA:60244"/>
        <dbReference type="Rhea" id="RHEA-COMP:15540"/>
        <dbReference type="Rhea" id="RHEA-COMP:15547"/>
        <dbReference type="ChEBI" id="CHEBI:13193"/>
        <dbReference type="ChEBI" id="CHEBI:15377"/>
        <dbReference type="ChEBI" id="CHEBI:16842"/>
        <dbReference type="ChEBI" id="CHEBI:17499"/>
        <dbReference type="ChEBI" id="CHEBI:29969"/>
        <dbReference type="ChEBI" id="CHEBI:61976"/>
        <dbReference type="EC" id="1.14.99.66"/>
    </reaction>
</comment>
<feature type="binding site" evidence="5">
    <location>
        <position position="729"/>
    </location>
    <ligand>
        <name>FAD</name>
        <dbReference type="ChEBI" id="CHEBI:57692"/>
    </ligand>
</feature>
<dbReference type="PROSITE" id="PS50934">
    <property type="entry name" value="SWIRM"/>
    <property type="match status" value="1"/>
</dbReference>
<dbReference type="GO" id="GO:0005634">
    <property type="term" value="C:nucleus"/>
    <property type="evidence" value="ECO:0007669"/>
    <property type="project" value="UniProtKB-SubCell"/>
</dbReference>
<dbReference type="WBParaSite" id="Minc3s00358g10935">
    <property type="protein sequence ID" value="Minc3s00358g10935"/>
    <property type="gene ID" value="Minc3s00358g10935"/>
</dbReference>
<keyword evidence="4" id="KW-0804">Transcription</keyword>
<feature type="binding site" evidence="5">
    <location>
        <position position="199"/>
    </location>
    <ligand>
        <name>FAD</name>
        <dbReference type="ChEBI" id="CHEBI:57692"/>
    </ligand>
</feature>
<dbReference type="Gene3D" id="1.10.10.10">
    <property type="entry name" value="Winged helix-like DNA-binding domain superfamily/Winged helix DNA-binding domain"/>
    <property type="match status" value="1"/>
</dbReference>
<dbReference type="Gene3D" id="3.50.50.60">
    <property type="entry name" value="FAD/NAD(P)-binding domain"/>
    <property type="match status" value="2"/>
</dbReference>